<evidence type="ECO:0000259" key="1">
    <source>
        <dbReference type="Pfam" id="PF00561"/>
    </source>
</evidence>
<protein>
    <submittedName>
        <fullName evidence="2">Alpha/beta fold hydrolase</fullName>
    </submittedName>
</protein>
<dbReference type="Gene3D" id="3.40.50.1820">
    <property type="entry name" value="alpha/beta hydrolase"/>
    <property type="match status" value="1"/>
</dbReference>
<dbReference type="SUPFAM" id="SSF53474">
    <property type="entry name" value="alpha/beta-Hydrolases"/>
    <property type="match status" value="1"/>
</dbReference>
<dbReference type="PANTHER" id="PTHR46438:SF11">
    <property type="entry name" value="LIPASE-RELATED"/>
    <property type="match status" value="1"/>
</dbReference>
<comment type="caution">
    <text evidence="2">The sequence shown here is derived from an EMBL/GenBank/DDBJ whole genome shotgun (WGS) entry which is preliminary data.</text>
</comment>
<keyword evidence="2" id="KW-0378">Hydrolase</keyword>
<dbReference type="Pfam" id="PF00561">
    <property type="entry name" value="Abhydrolase_1"/>
    <property type="match status" value="1"/>
</dbReference>
<accession>A0A4R4X2J7</accession>
<organism evidence="2 3">
    <name type="scientific">Nonomuraea diastatica</name>
    <dbReference type="NCBI Taxonomy" id="1848329"/>
    <lineage>
        <taxon>Bacteria</taxon>
        <taxon>Bacillati</taxon>
        <taxon>Actinomycetota</taxon>
        <taxon>Actinomycetes</taxon>
        <taxon>Streptosporangiales</taxon>
        <taxon>Streptosporangiaceae</taxon>
        <taxon>Nonomuraea</taxon>
    </lineage>
</organism>
<dbReference type="GO" id="GO:0016787">
    <property type="term" value="F:hydrolase activity"/>
    <property type="evidence" value="ECO:0007669"/>
    <property type="project" value="UniProtKB-KW"/>
</dbReference>
<dbReference type="InterPro" id="IPR000073">
    <property type="entry name" value="AB_hydrolase_1"/>
</dbReference>
<proteinExistence type="predicted"/>
<dbReference type="InterPro" id="IPR000639">
    <property type="entry name" value="Epox_hydrolase-like"/>
</dbReference>
<name>A0A4R4X2J7_9ACTN</name>
<dbReference type="PRINTS" id="PR00111">
    <property type="entry name" value="ABHYDROLASE"/>
</dbReference>
<evidence type="ECO:0000313" key="3">
    <source>
        <dbReference type="Proteomes" id="UP000294543"/>
    </source>
</evidence>
<evidence type="ECO:0000313" key="2">
    <source>
        <dbReference type="EMBL" id="TDD24471.1"/>
    </source>
</evidence>
<feature type="domain" description="AB hydrolase-1" evidence="1">
    <location>
        <begin position="91"/>
        <end position="322"/>
    </location>
</feature>
<dbReference type="InterPro" id="IPR029058">
    <property type="entry name" value="AB_hydrolase_fold"/>
</dbReference>
<dbReference type="Proteomes" id="UP000294543">
    <property type="component" value="Unassembled WGS sequence"/>
</dbReference>
<reference evidence="2 3" key="1">
    <citation type="submission" date="2019-03" db="EMBL/GenBank/DDBJ databases">
        <title>Draft genome sequences of novel Actinobacteria.</title>
        <authorList>
            <person name="Sahin N."/>
            <person name="Ay H."/>
            <person name="Saygin H."/>
        </authorList>
    </citation>
    <scope>NUCLEOTIDE SEQUENCE [LARGE SCALE GENOMIC DNA]</scope>
    <source>
        <strain evidence="2 3">KC712</strain>
    </source>
</reference>
<gene>
    <name evidence="2" type="ORF">E1294_05790</name>
</gene>
<dbReference type="OrthoDB" id="9801162at2"/>
<dbReference type="PANTHER" id="PTHR46438">
    <property type="entry name" value="ALPHA/BETA-HYDROLASES SUPERFAMILY PROTEIN"/>
    <property type="match status" value="1"/>
</dbReference>
<keyword evidence="3" id="KW-1185">Reference proteome</keyword>
<dbReference type="PRINTS" id="PR00412">
    <property type="entry name" value="EPOXHYDRLASE"/>
</dbReference>
<dbReference type="EMBL" id="SMKP01000011">
    <property type="protein sequence ID" value="TDD24471.1"/>
    <property type="molecule type" value="Genomic_DNA"/>
</dbReference>
<dbReference type="AlphaFoldDB" id="A0A4R4X2J7"/>
<sequence>MSLRPRMIMVRLDDTPHSSAGRPARKKRRWRRWMAASIVLVVAALLFGAYGWQPAEDGRAFRSPYLAQVGSRYADTPIARFHYVQAGSGTPVILLSPGGTSVIGWKDQLDALGRDHTVYVVDLPGQGYTRLKDHDFAFDLDAMTAAVGAFMDAVGVRQAALAGNSWSGGWALAFAQRHPDRVTRLALLDATGLDLPGTPMWESLKIPVVGELAVKLSTGKSTVRGLAEGMMVNKRLVTDQLLEEWWAPMTFHDNIRATYLLERRLDWAPTERALPATKTPTLVLWGRQDTIQPVERAHRFAALLPNAQLQILNGCGHVPQLDCPEPVNRHLQAFFADSHGTR</sequence>